<reference evidence="2" key="1">
    <citation type="submission" date="2018-05" db="EMBL/GenBank/DDBJ databases">
        <authorList>
            <person name="Lanie J.A."/>
            <person name="Ng W.-L."/>
            <person name="Kazmierczak K.M."/>
            <person name="Andrzejewski T.M."/>
            <person name="Davidsen T.M."/>
            <person name="Wayne K.J."/>
            <person name="Tettelin H."/>
            <person name="Glass J.I."/>
            <person name="Rusch D."/>
            <person name="Podicherti R."/>
            <person name="Tsui H.-C.T."/>
            <person name="Winkler M.E."/>
        </authorList>
    </citation>
    <scope>NUCLEOTIDE SEQUENCE</scope>
</reference>
<dbReference type="InterPro" id="IPR014782">
    <property type="entry name" value="Peptidase_M1_dom"/>
</dbReference>
<dbReference type="AlphaFoldDB" id="A0A381QLL5"/>
<name>A0A381QLL5_9ZZZZ</name>
<protein>
    <recommendedName>
        <fullName evidence="1">Peptidase M1 membrane alanine aminopeptidase domain-containing protein</fullName>
    </recommendedName>
</protein>
<dbReference type="PANTHER" id="PTHR45726:SF3">
    <property type="entry name" value="LEUKOTRIENE A-4 HYDROLASE"/>
    <property type="match status" value="1"/>
</dbReference>
<organism evidence="2">
    <name type="scientific">marine metagenome</name>
    <dbReference type="NCBI Taxonomy" id="408172"/>
    <lineage>
        <taxon>unclassified sequences</taxon>
        <taxon>metagenomes</taxon>
        <taxon>ecological metagenomes</taxon>
    </lineage>
</organism>
<evidence type="ECO:0000259" key="1">
    <source>
        <dbReference type="Pfam" id="PF01433"/>
    </source>
</evidence>
<gene>
    <name evidence="2" type="ORF">METZ01_LOCUS32612</name>
</gene>
<dbReference type="InterPro" id="IPR034015">
    <property type="entry name" value="M1_LTA4H"/>
</dbReference>
<dbReference type="PANTHER" id="PTHR45726">
    <property type="entry name" value="LEUKOTRIENE A-4 HYDROLASE"/>
    <property type="match status" value="1"/>
</dbReference>
<dbReference type="Pfam" id="PF01433">
    <property type="entry name" value="Peptidase_M1"/>
    <property type="match status" value="1"/>
</dbReference>
<accession>A0A381QLL5</accession>
<dbReference type="SUPFAM" id="SSF55486">
    <property type="entry name" value="Metalloproteases ('zincins'), catalytic domain"/>
    <property type="match status" value="1"/>
</dbReference>
<dbReference type="CDD" id="cd09604">
    <property type="entry name" value="M1_APN_like"/>
    <property type="match status" value="1"/>
</dbReference>
<sequence>MKSFFYFLLCFPLIVFSQSNWQQHVEYYMDIKMDVSDFTFKGEQKLIYTNNSADTINKVYYHLFFNAFRPGSQMDVRSRTIEDPDRRVGSRIFELEEKDYGLLDVISLKQNDKNIFFKQNETVLLAKLKTPLLPGEKTVLSMVFKGQVPLQIRRSGKMNKEGVHLTMTQWFPKLSEYDFEGWHPNPYIGREFHGVWGNYTVNITIDKNYVVGGTGNLLNANEIGHGYSEKTKNKKGKTLTWRFYAPNVHDFAWAADPNYIHDKKTSDSGVDLHFFYKPTVNIENWKKLQDDALGLLDYFEKNIGPYPWNQYSIIQGGDGGMEYAMCTMITGERPYPSLFGVTAHEMAHTWFQHILANNEAKHPWMDEGFAEYITSLAEESVVGASSDFPHKSSYDRYYILTRLHLENPGLDLEQPQTIHSDRWNWNFGYGASSYSKGSVFLSQLGYIVGRKNLAKILKRYYREFKFKHPTPNDFKRIAEKVSDLELEWYLNDWTRTTNKIDYDLSLYDPVSRTVTIKRKASMPMPLEIDVSFVDGSSALYYIPIDLMQGVKPFDNDVVLLRPWSWVAPKYSFEVEGNKEILKIEIDPSKRLADVDQKGNVIEFVE</sequence>
<dbReference type="GO" id="GO:0008237">
    <property type="term" value="F:metallopeptidase activity"/>
    <property type="evidence" value="ECO:0007669"/>
    <property type="project" value="InterPro"/>
</dbReference>
<dbReference type="Gene3D" id="1.10.390.10">
    <property type="entry name" value="Neutral Protease Domain 2"/>
    <property type="match status" value="1"/>
</dbReference>
<dbReference type="InterPro" id="IPR027268">
    <property type="entry name" value="Peptidase_M4/M1_CTD_sf"/>
</dbReference>
<dbReference type="EMBL" id="UINC01001400">
    <property type="protein sequence ID" value="SUZ79758.1"/>
    <property type="molecule type" value="Genomic_DNA"/>
</dbReference>
<dbReference type="GO" id="GO:0008270">
    <property type="term" value="F:zinc ion binding"/>
    <property type="evidence" value="ECO:0007669"/>
    <property type="project" value="InterPro"/>
</dbReference>
<evidence type="ECO:0000313" key="2">
    <source>
        <dbReference type="EMBL" id="SUZ79758.1"/>
    </source>
</evidence>
<feature type="domain" description="Peptidase M1 membrane alanine aminopeptidase" evidence="1">
    <location>
        <begin position="336"/>
        <end position="493"/>
    </location>
</feature>
<proteinExistence type="predicted"/>